<gene>
    <name evidence="3" type="ORF">FMM80_00040</name>
</gene>
<feature type="coiled-coil region" evidence="1">
    <location>
        <begin position="18"/>
        <end position="88"/>
    </location>
</feature>
<dbReference type="OrthoDB" id="1853215at2"/>
<dbReference type="Proteomes" id="UP000474104">
    <property type="component" value="Unassembled WGS sequence"/>
</dbReference>
<dbReference type="RefSeq" id="WP_004068292.1">
    <property type="nucleotide sequence ID" value="NZ_CASCYM010000009.1"/>
</dbReference>
<name>A0A9X5H3I0_9FIRM</name>
<evidence type="ECO:0000313" key="4">
    <source>
        <dbReference type="Proteomes" id="UP000474104"/>
    </source>
</evidence>
<comment type="caution">
    <text evidence="3">The sequence shown here is derived from an EMBL/GenBank/DDBJ whole genome shotgun (WGS) entry which is preliminary data.</text>
</comment>
<evidence type="ECO:0000256" key="1">
    <source>
        <dbReference type="SAM" id="Coils"/>
    </source>
</evidence>
<feature type="region of interest" description="Disordered" evidence="2">
    <location>
        <begin position="170"/>
        <end position="197"/>
    </location>
</feature>
<dbReference type="EMBL" id="VIRB01000001">
    <property type="protein sequence ID" value="NDO67207.1"/>
    <property type="molecule type" value="Genomic_DNA"/>
</dbReference>
<sequence length="197" mass="23592">MIGKNEQAEILKYLLGQIYRAEKRKKQLDDRLKEMNERKQSYNESNRYISTKRNHGKNAGAAFVLFRITEIEDRIYQQKQEIENAIVQVMNIIEYLPLNTIEREICELRHIDLKPWSMISAEIPMSRSQVNRRYNAAIDALLNNKKIRKLIAKHENEYLQWKMGRKFYNQKKESKKMGGNRKPENKSEKNTEKKMEK</sequence>
<evidence type="ECO:0000256" key="2">
    <source>
        <dbReference type="SAM" id="MobiDB-lite"/>
    </source>
</evidence>
<organism evidence="3 4">
    <name type="scientific">Schaedlerella arabinosiphila</name>
    <dbReference type="NCBI Taxonomy" id="2044587"/>
    <lineage>
        <taxon>Bacteria</taxon>
        <taxon>Bacillati</taxon>
        <taxon>Bacillota</taxon>
        <taxon>Clostridia</taxon>
        <taxon>Lachnospirales</taxon>
        <taxon>Lachnospiraceae</taxon>
        <taxon>Schaedlerella</taxon>
    </lineage>
</organism>
<proteinExistence type="predicted"/>
<evidence type="ECO:0000313" key="3">
    <source>
        <dbReference type="EMBL" id="NDO67207.1"/>
    </source>
</evidence>
<dbReference type="AlphaFoldDB" id="A0A9X5H3I0"/>
<keyword evidence="1" id="KW-0175">Coiled coil</keyword>
<protein>
    <submittedName>
        <fullName evidence="3">Uncharacterized protein</fullName>
    </submittedName>
</protein>
<accession>A0A9X5H3I0</accession>
<reference evidence="3 4" key="1">
    <citation type="submission" date="2019-07" db="EMBL/GenBank/DDBJ databases">
        <title>Draft genome sequences of 15 bacterial species constituting the stable defined intestinal microbiota of the GM15 gnotobiotic mouse model.</title>
        <authorList>
            <person name="Elie C."/>
            <person name="Mathieu A."/>
            <person name="Saliou A."/>
            <person name="Darnaud M."/>
            <person name="Leulier F."/>
            <person name="Tamellini A."/>
        </authorList>
    </citation>
    <scope>NUCLEOTIDE SEQUENCE [LARGE SCALE GENOMIC DNA]</scope>
    <source>
        <strain evidence="4">ASF 502</strain>
    </source>
</reference>